<dbReference type="EMBL" id="AQFT01000129">
    <property type="protein sequence ID" value="EMZ21630.1"/>
    <property type="molecule type" value="Genomic_DNA"/>
</dbReference>
<dbReference type="OrthoDB" id="3524978at2"/>
<evidence type="ECO:0000313" key="2">
    <source>
        <dbReference type="Proteomes" id="UP000012589"/>
    </source>
</evidence>
<reference evidence="1 2" key="1">
    <citation type="journal article" date="2014" name="Genome Announc.">
        <title>Draft genome sequences of the altered schaedler flora, a defined bacterial community from gnotobiotic mice.</title>
        <authorList>
            <person name="Wannemuehler M.J."/>
            <person name="Overstreet A.M."/>
            <person name="Ward D.V."/>
            <person name="Phillips G.J."/>
        </authorList>
    </citation>
    <scope>NUCLEOTIDE SEQUENCE [LARGE SCALE GENOMIC DNA]</scope>
    <source>
        <strain evidence="1 2">ASF492</strain>
    </source>
</reference>
<evidence type="ECO:0000313" key="1">
    <source>
        <dbReference type="EMBL" id="EMZ21630.1"/>
    </source>
</evidence>
<dbReference type="InterPro" id="IPR017601">
    <property type="entry name" value="DGQHR-contain_dom"/>
</dbReference>
<comment type="caution">
    <text evidence="1">The sequence shown here is derived from an EMBL/GenBank/DDBJ whole genome shotgun (WGS) entry which is preliminary data.</text>
</comment>
<accession>N2A6B3</accession>
<dbReference type="HOGENOM" id="CLU_036711_1_0_9"/>
<name>N2A6B3_9FIRM</name>
<dbReference type="NCBIfam" id="TIGR03233">
    <property type="entry name" value="DNA_S_dndB"/>
    <property type="match status" value="1"/>
</dbReference>
<dbReference type="eggNOG" id="ENOG502Z8U6">
    <property type="taxonomic scope" value="Bacteria"/>
</dbReference>
<dbReference type="InterPro" id="IPR017642">
    <property type="entry name" value="DNA_S_mod_DndB"/>
</dbReference>
<proteinExistence type="predicted"/>
<dbReference type="CDD" id="cd16412">
    <property type="entry name" value="dndB"/>
    <property type="match status" value="1"/>
</dbReference>
<dbReference type="AlphaFoldDB" id="N2A6B3"/>
<dbReference type="Proteomes" id="UP000012589">
    <property type="component" value="Unassembled WGS sequence"/>
</dbReference>
<dbReference type="Pfam" id="PF14072">
    <property type="entry name" value="DndB"/>
    <property type="match status" value="1"/>
</dbReference>
<protein>
    <submittedName>
        <fullName evidence="1">DNA sulfur modification protein DndB</fullName>
    </submittedName>
</protein>
<sequence>MDYIYKFPVVRGVQAQKEYYIAMVPLKMLPRLFPIDDEYVLPEYRAQRKLNESRIPVISKYILDNRDTYVFSALAASIDGEFSFKSDSINPDVGTLEVSMDAKLLINDGQHRKSSILEAMRGDPSLGDETISIVFFADKGLARSQQIFTDLNKNAVKTSNSISELYDSRDEMAVITRNVIWNIEFLNNYTDKEKDNLGKYSSNLFTLNSFYSANKTIAGRKMKKNTEEFLMEYWTAVVAHMAQWQELQHKEITKVYLREQYIATQSIVIQALGRLGNYFYCNSEVNMQGCIKKLDDINWNRNANIWYLRAISETGRIITNKKAALLIANVLKTEMGLPLSKEEQNAEDALLKAIGE</sequence>
<dbReference type="STRING" id="1235802.C823_04447"/>
<dbReference type="NCBIfam" id="TIGR03187">
    <property type="entry name" value="DGQHR"/>
    <property type="match status" value="1"/>
</dbReference>
<gene>
    <name evidence="1" type="ORF">C823_04447</name>
</gene>
<organism evidence="1 2">
    <name type="scientific">Eubacterium plexicaudatum ASF492</name>
    <dbReference type="NCBI Taxonomy" id="1235802"/>
    <lineage>
        <taxon>Bacteria</taxon>
        <taxon>Bacillati</taxon>
        <taxon>Bacillota</taxon>
        <taxon>Clostridia</taxon>
        <taxon>Eubacteriales</taxon>
        <taxon>Eubacteriaceae</taxon>
        <taxon>Eubacterium</taxon>
    </lineage>
</organism>
<dbReference type="PATRIC" id="fig|1235802.3.peg.4731"/>
<keyword evidence="2" id="KW-1185">Reference proteome</keyword>